<proteinExistence type="predicted"/>
<reference evidence="2" key="1">
    <citation type="journal article" date="2019" name="Sci. Rep.">
        <title>Draft genome of Tanacetum cinerariifolium, the natural source of mosquito coil.</title>
        <authorList>
            <person name="Yamashiro T."/>
            <person name="Shiraishi A."/>
            <person name="Satake H."/>
            <person name="Nakayama K."/>
        </authorList>
    </citation>
    <scope>NUCLEOTIDE SEQUENCE</scope>
</reference>
<feature type="compositionally biased region" description="Acidic residues" evidence="1">
    <location>
        <begin position="413"/>
        <end position="424"/>
    </location>
</feature>
<dbReference type="PANTHER" id="PTHR11439">
    <property type="entry name" value="GAG-POL-RELATED RETROTRANSPOSON"/>
    <property type="match status" value="1"/>
</dbReference>
<dbReference type="AlphaFoldDB" id="A0A699GMM4"/>
<protein>
    <recommendedName>
        <fullName evidence="3">Retrovirus-related Pol polyprotein from transposon TNT 1-94</fullName>
    </recommendedName>
</protein>
<comment type="caution">
    <text evidence="2">The sequence shown here is derived from an EMBL/GenBank/DDBJ whole genome shotgun (WGS) entry which is preliminary data.</text>
</comment>
<feature type="compositionally biased region" description="Acidic residues" evidence="1">
    <location>
        <begin position="434"/>
        <end position="443"/>
    </location>
</feature>
<dbReference type="PANTHER" id="PTHR11439:SF509">
    <property type="entry name" value="RNA-DIRECTED DNA POLYMERASE"/>
    <property type="match status" value="1"/>
</dbReference>
<feature type="compositionally biased region" description="Low complexity" evidence="1">
    <location>
        <begin position="383"/>
        <end position="394"/>
    </location>
</feature>
<feature type="region of interest" description="Disordered" evidence="1">
    <location>
        <begin position="491"/>
        <end position="510"/>
    </location>
</feature>
<sequence length="620" mass="69250">MATKHLDADLSGTPIDQMKYRSMVRALMYLTTSRPDIMHATCYCARYQAKPTEKHLTVVKQIFRYLKDTVHMGLWYPKDIGFELTAFSDSDHTSCLDLRKSTSGGIQFLGGDKLVSWSSKKQDYYGFYFDTIPMYYDSKAAIAISCNPIQHSRTKHIDVRYHFIKEKFENGIVELFLVGTKNQLANLFTKALPEERFKYLVRRLGMRCLTPDELEVGDLGLAIFRERGGEILGEKGGEGGRRWLCLQGSCMAIRDTESEPEEAPSKTKKFQPPSTRTSPLSRDHTPTSPDYTPDTPLTDEESEPTEATKTRTTSPSDSTTPLSFNHPLTQITPTLTLSRPLYYCKTVRMAVHTQPTMSPVFSAKLTEVMALSPPSFRKRYRSSYETPSSSASPTLNPTLPTQKRYRGTSEPILDTETEDDESEAEGTGSWSKEFEEEGPDSEGWETASEKQQQAVPAEDAIADEPLGLGYREARRRALELAKEIAPSTFEIGQSSRSVPDQQVADETSTPRIPARTTWIDPEDVHIPSSSGWSLASSSESLAPTSPVASLVTTPTTTIAVDEDEFLEWLEMRSFPNVSKPRTGAGAGAVYGYFWCFMVTSVGIRGMDRTDRCTECSSMTC</sequence>
<dbReference type="CDD" id="cd09272">
    <property type="entry name" value="RNase_HI_RT_Ty1"/>
    <property type="match status" value="1"/>
</dbReference>
<organism evidence="2">
    <name type="scientific">Tanacetum cinerariifolium</name>
    <name type="common">Dalmatian daisy</name>
    <name type="synonym">Chrysanthemum cinerariifolium</name>
    <dbReference type="NCBI Taxonomy" id="118510"/>
    <lineage>
        <taxon>Eukaryota</taxon>
        <taxon>Viridiplantae</taxon>
        <taxon>Streptophyta</taxon>
        <taxon>Embryophyta</taxon>
        <taxon>Tracheophyta</taxon>
        <taxon>Spermatophyta</taxon>
        <taxon>Magnoliopsida</taxon>
        <taxon>eudicotyledons</taxon>
        <taxon>Gunneridae</taxon>
        <taxon>Pentapetalae</taxon>
        <taxon>asterids</taxon>
        <taxon>campanulids</taxon>
        <taxon>Asterales</taxon>
        <taxon>Asteraceae</taxon>
        <taxon>Asteroideae</taxon>
        <taxon>Anthemideae</taxon>
        <taxon>Anthemidinae</taxon>
        <taxon>Tanacetum</taxon>
    </lineage>
</organism>
<name>A0A699GMM4_TANCI</name>
<evidence type="ECO:0000313" key="2">
    <source>
        <dbReference type="EMBL" id="GEV29205.1"/>
    </source>
</evidence>
<dbReference type="EMBL" id="BKCJ010019516">
    <property type="protein sequence ID" value="GEV29205.1"/>
    <property type="molecule type" value="Genomic_DNA"/>
</dbReference>
<feature type="compositionally biased region" description="Low complexity" evidence="1">
    <location>
        <begin position="310"/>
        <end position="323"/>
    </location>
</feature>
<accession>A0A699GMM4</accession>
<feature type="region of interest" description="Disordered" evidence="1">
    <location>
        <begin position="379"/>
        <end position="463"/>
    </location>
</feature>
<feature type="region of interest" description="Disordered" evidence="1">
    <location>
        <begin position="256"/>
        <end position="327"/>
    </location>
</feature>
<evidence type="ECO:0008006" key="3">
    <source>
        <dbReference type="Google" id="ProtNLM"/>
    </source>
</evidence>
<gene>
    <name evidence="2" type="ORF">Tci_101182</name>
</gene>
<evidence type="ECO:0000256" key="1">
    <source>
        <dbReference type="SAM" id="MobiDB-lite"/>
    </source>
</evidence>
<feature type="compositionally biased region" description="Low complexity" evidence="1">
    <location>
        <begin position="286"/>
        <end position="296"/>
    </location>
</feature>